<dbReference type="InterPro" id="IPR036259">
    <property type="entry name" value="MFS_trans_sf"/>
</dbReference>
<keyword evidence="3" id="KW-1133">Transmembrane helix</keyword>
<evidence type="ECO:0000313" key="5">
    <source>
        <dbReference type="WBParaSite" id="SMUV_0000305501-mRNA-1"/>
    </source>
</evidence>
<comment type="similarity">
    <text evidence="1">Belongs to the major facilitator superfamily.</text>
</comment>
<dbReference type="GO" id="GO:0005886">
    <property type="term" value="C:plasma membrane"/>
    <property type="evidence" value="ECO:0007669"/>
    <property type="project" value="TreeGrafter"/>
</dbReference>
<keyword evidence="3" id="KW-0812">Transmembrane</keyword>
<protein>
    <submittedName>
        <fullName evidence="5">Major facilitator superfamily domain-containing protein 12</fullName>
    </submittedName>
</protein>
<feature type="compositionally biased region" description="Polar residues" evidence="2">
    <location>
        <begin position="1"/>
        <end position="11"/>
    </location>
</feature>
<keyword evidence="3" id="KW-0472">Membrane</keyword>
<feature type="compositionally biased region" description="Polar residues" evidence="2">
    <location>
        <begin position="22"/>
        <end position="39"/>
    </location>
</feature>
<evidence type="ECO:0000313" key="4">
    <source>
        <dbReference type="Proteomes" id="UP000046393"/>
    </source>
</evidence>
<dbReference type="PANTHER" id="PTHR11328">
    <property type="entry name" value="MAJOR FACILITATOR SUPERFAMILY DOMAIN-CONTAINING PROTEIN"/>
    <property type="match status" value="1"/>
</dbReference>
<feature type="transmembrane region" description="Helical" evidence="3">
    <location>
        <begin position="158"/>
        <end position="178"/>
    </location>
</feature>
<name>A0A0N5AFJ7_9BILA</name>
<organism evidence="4 5">
    <name type="scientific">Syphacia muris</name>
    <dbReference type="NCBI Taxonomy" id="451379"/>
    <lineage>
        <taxon>Eukaryota</taxon>
        <taxon>Metazoa</taxon>
        <taxon>Ecdysozoa</taxon>
        <taxon>Nematoda</taxon>
        <taxon>Chromadorea</taxon>
        <taxon>Rhabditida</taxon>
        <taxon>Spirurina</taxon>
        <taxon>Oxyuridomorpha</taxon>
        <taxon>Oxyuroidea</taxon>
        <taxon>Oxyuridae</taxon>
        <taxon>Syphacia</taxon>
    </lineage>
</organism>
<dbReference type="WBParaSite" id="SMUV_0000305501-mRNA-1">
    <property type="protein sequence ID" value="SMUV_0000305501-mRNA-1"/>
    <property type="gene ID" value="SMUV_0000305501"/>
</dbReference>
<feature type="transmembrane region" description="Helical" evidence="3">
    <location>
        <begin position="409"/>
        <end position="431"/>
    </location>
</feature>
<dbReference type="GO" id="GO:0008643">
    <property type="term" value="P:carbohydrate transport"/>
    <property type="evidence" value="ECO:0007669"/>
    <property type="project" value="InterPro"/>
</dbReference>
<feature type="transmembrane region" description="Helical" evidence="3">
    <location>
        <begin position="218"/>
        <end position="238"/>
    </location>
</feature>
<evidence type="ECO:0000256" key="3">
    <source>
        <dbReference type="SAM" id="Phobius"/>
    </source>
</evidence>
<dbReference type="PANTHER" id="PTHR11328:SF28">
    <property type="entry name" value="MAJOR FACILITATOR SUPERFAMILY DOMAIN-CONTAINING PROTEIN 12"/>
    <property type="match status" value="1"/>
</dbReference>
<dbReference type="STRING" id="451379.A0A0N5AFJ7"/>
<evidence type="ECO:0000256" key="1">
    <source>
        <dbReference type="ARBA" id="ARBA00008335"/>
    </source>
</evidence>
<reference evidence="5" key="1">
    <citation type="submission" date="2017-02" db="UniProtKB">
        <authorList>
            <consortium name="WormBaseParasite"/>
        </authorList>
    </citation>
    <scope>IDENTIFICATION</scope>
</reference>
<feature type="transmembrane region" description="Helical" evidence="3">
    <location>
        <begin position="89"/>
        <end position="109"/>
    </location>
</feature>
<dbReference type="Proteomes" id="UP000046393">
    <property type="component" value="Unplaced"/>
</dbReference>
<dbReference type="InterPro" id="IPR039672">
    <property type="entry name" value="MFS_2"/>
</dbReference>
<feature type="transmembrane region" description="Helical" evidence="3">
    <location>
        <begin position="485"/>
        <end position="508"/>
    </location>
</feature>
<proteinExistence type="inferred from homology"/>
<feature type="transmembrane region" description="Helical" evidence="3">
    <location>
        <begin position="60"/>
        <end position="77"/>
    </location>
</feature>
<evidence type="ECO:0000256" key="2">
    <source>
        <dbReference type="SAM" id="MobiDB-lite"/>
    </source>
</evidence>
<feature type="region of interest" description="Disordered" evidence="2">
    <location>
        <begin position="1"/>
        <end position="39"/>
    </location>
</feature>
<dbReference type="Pfam" id="PF13347">
    <property type="entry name" value="MFS_2"/>
    <property type="match status" value="1"/>
</dbReference>
<dbReference type="AlphaFoldDB" id="A0A0N5AFJ7"/>
<dbReference type="Gene3D" id="1.20.1250.20">
    <property type="entry name" value="MFS general substrate transporter like domains"/>
    <property type="match status" value="2"/>
</dbReference>
<sequence>MSVFKTETSGKISLEAVEKGESSGTADTSTAETPSDSNSDVSATVELRHFQMFGYGFGHFYNDLCASMWFTYLMIFLENVLGFRSSISGLLMLIGQIVDAVCNPLVGIASDSSLLPAWFERRVGKRTSWHVIGTICVTISFPFVFNQCPVFNKDNSEWWCFGWFVLFIAIFQFGWSAVQTPSTATDSVSSLHQFQIAHLALIPELTQSPCRRATLSSLRYASTVLANLAVYGILAIFLNNDNGQSTVTSKDLKHFSNAAYIVIVVGVVATGIFYVLTKEPKGYEKKLSNEGASTSADTSHISSIKPMTFLNWLSEPQFYQISALYTLSRLYMNVSQVYLPFYVTFGQNFSKAFVAIIPMVCYAASFFFTIPTSIQRFNRYINKKVIFIVGCIFGIANCIWMRFPLNEASLFIVAIIFGGVQAVLLVGSLAFSSDMINKNTESAAFVFGAMSFLDKLANGVAYQIIELFNPECKDGENNHACTEFYRSIMAYIPGGCLMLALLVLLTLLTKKIGVR</sequence>
<accession>A0A0N5AFJ7</accession>
<keyword evidence="4" id="KW-1185">Reference proteome</keyword>
<feature type="transmembrane region" description="Helical" evidence="3">
    <location>
        <begin position="352"/>
        <end position="373"/>
    </location>
</feature>
<feature type="transmembrane region" description="Helical" evidence="3">
    <location>
        <begin position="129"/>
        <end position="146"/>
    </location>
</feature>
<dbReference type="GO" id="GO:0015293">
    <property type="term" value="F:symporter activity"/>
    <property type="evidence" value="ECO:0007669"/>
    <property type="project" value="InterPro"/>
</dbReference>
<feature type="transmembrane region" description="Helical" evidence="3">
    <location>
        <begin position="385"/>
        <end position="403"/>
    </location>
</feature>
<feature type="transmembrane region" description="Helical" evidence="3">
    <location>
        <begin position="258"/>
        <end position="276"/>
    </location>
</feature>
<dbReference type="CDD" id="cd17491">
    <property type="entry name" value="MFS_MFSD12"/>
    <property type="match status" value="1"/>
</dbReference>
<feature type="transmembrane region" description="Helical" evidence="3">
    <location>
        <begin position="443"/>
        <end position="465"/>
    </location>
</feature>
<dbReference type="SUPFAM" id="SSF103473">
    <property type="entry name" value="MFS general substrate transporter"/>
    <property type="match status" value="2"/>
</dbReference>